<dbReference type="CDD" id="cd00351">
    <property type="entry name" value="TS_Pyrimidine_HMase"/>
    <property type="match status" value="1"/>
</dbReference>
<evidence type="ECO:0000256" key="1">
    <source>
        <dbReference type="ARBA" id="ARBA00022603"/>
    </source>
</evidence>
<dbReference type="PROSITE" id="PS00075">
    <property type="entry name" value="DHFR_1"/>
    <property type="match status" value="1"/>
</dbReference>
<dbReference type="InterPro" id="IPR023451">
    <property type="entry name" value="Thymidate_synth/dCMP_Mease_dom"/>
</dbReference>
<dbReference type="PANTHER" id="PTHR11548:SF1">
    <property type="entry name" value="THYMIDYLATE SYNTHASE 1"/>
    <property type="match status" value="1"/>
</dbReference>
<dbReference type="PROSITE" id="PS51330">
    <property type="entry name" value="DHFR_2"/>
    <property type="match status" value="1"/>
</dbReference>
<keyword evidence="2" id="KW-0808">Transferase</keyword>
<dbReference type="PRINTS" id="PR00108">
    <property type="entry name" value="THYMDSNTHASE"/>
</dbReference>
<reference evidence="6" key="1">
    <citation type="submission" date="2018-10" db="EMBL/GenBank/DDBJ databases">
        <title>Hidden diversity of soil giant viruses.</title>
        <authorList>
            <person name="Schulz F."/>
            <person name="Alteio L."/>
            <person name="Goudeau D."/>
            <person name="Ryan E.M."/>
            <person name="Malmstrom R.R."/>
            <person name="Blanchard J."/>
            <person name="Woyke T."/>
        </authorList>
    </citation>
    <scope>NUCLEOTIDE SEQUENCE</scope>
    <source>
        <strain evidence="6">FNV1</strain>
    </source>
</reference>
<dbReference type="InterPro" id="IPR017925">
    <property type="entry name" value="DHFR_CS"/>
</dbReference>
<dbReference type="InterPro" id="IPR024072">
    <property type="entry name" value="DHFR-like_dom_sf"/>
</dbReference>
<dbReference type="NCBIfam" id="TIGR03284">
    <property type="entry name" value="thym_sym"/>
    <property type="match status" value="1"/>
</dbReference>
<feature type="domain" description="DHFR" evidence="5">
    <location>
        <begin position="2"/>
        <end position="176"/>
    </location>
</feature>
<evidence type="ECO:0000256" key="2">
    <source>
        <dbReference type="ARBA" id="ARBA00022679"/>
    </source>
</evidence>
<evidence type="ECO:0000256" key="3">
    <source>
        <dbReference type="ARBA" id="ARBA00022857"/>
    </source>
</evidence>
<evidence type="ECO:0000313" key="6">
    <source>
        <dbReference type="EMBL" id="AYV79146.1"/>
    </source>
</evidence>
<organism evidence="6">
    <name type="scientific">Faunusvirus sp</name>
    <dbReference type="NCBI Taxonomy" id="2487766"/>
    <lineage>
        <taxon>Viruses</taxon>
        <taxon>Varidnaviria</taxon>
        <taxon>Bamfordvirae</taxon>
        <taxon>Nucleocytoviricota</taxon>
        <taxon>Megaviricetes</taxon>
        <taxon>Imitervirales</taxon>
        <taxon>Mimiviridae</taxon>
    </lineage>
</organism>
<dbReference type="InterPro" id="IPR036926">
    <property type="entry name" value="Thymidate_synth/dCMP_Mease_sf"/>
</dbReference>
<dbReference type="GO" id="GO:0004146">
    <property type="term" value="F:dihydrofolate reductase activity"/>
    <property type="evidence" value="ECO:0007669"/>
    <property type="project" value="InterPro"/>
</dbReference>
<name>A0A3G4ZW78_9VIRU</name>
<sequence length="488" mass="56727">MKFDILVCTDNKNGIGRDGEIPWKIKEDITFFKHKTTTTNLPCQINAIIMGRITAESIGYPLKDRINIVISRTQEEEYDRDGYSYFRSLDDALKHLATVDNLDKIFVIGGQELYTTAVAHKYLQNIYITKLEHDYKCDRFFTLSGGTFNGKNGVKTQCRDTLNEITVDVKFMHLQKEPHEELQYLELMERVIKTGEFKATRNGNTWSLFGGQMTFDLRNGVFPLITTKRVPLRLIFEEKMFFLRGQTDVNILKKKNVHIWDDNTTEEFIKKHDLKYQYGDKAGQYYEEGDLGPMYGWQFRNYGAKYCGKHYNYKPGEGFDQLAYVINLLKTDQSSRRIMMTSYNPVDAQNSVLYPCHGNIIQFNIGSHENIKYLNCQMTQRSADEMLGLPFNISSYSLLVYILCEIVNNAPDYKGDKITPGKLVISLGDMHVYEEHINQVKTQLERQPYEFPKLKFNKKITSVDDIEWENVVLENYKSHEPIKAQMVA</sequence>
<dbReference type="Gene3D" id="3.40.430.10">
    <property type="entry name" value="Dihydrofolate Reductase, subunit A"/>
    <property type="match status" value="1"/>
</dbReference>
<dbReference type="Gene3D" id="3.30.572.10">
    <property type="entry name" value="Thymidylate synthase/dCMP hydroxymethylase domain"/>
    <property type="match status" value="1"/>
</dbReference>
<protein>
    <submittedName>
        <fullName evidence="6">Bifunctional dihydrofolate reductase/thymidylate synthase</fullName>
    </submittedName>
</protein>
<dbReference type="Pfam" id="PF00186">
    <property type="entry name" value="DHFR_1"/>
    <property type="match status" value="1"/>
</dbReference>
<dbReference type="GO" id="GO:0046654">
    <property type="term" value="P:tetrahydrofolate biosynthetic process"/>
    <property type="evidence" value="ECO:0007669"/>
    <property type="project" value="InterPro"/>
</dbReference>
<dbReference type="Pfam" id="PF00303">
    <property type="entry name" value="Thymidylat_synt"/>
    <property type="match status" value="1"/>
</dbReference>
<proteinExistence type="predicted"/>
<gene>
    <name evidence="6" type="ORF">Faunusvirus3_26</name>
</gene>
<dbReference type="CDD" id="cd00209">
    <property type="entry name" value="DHFR"/>
    <property type="match status" value="1"/>
</dbReference>
<dbReference type="SUPFAM" id="SSF53597">
    <property type="entry name" value="Dihydrofolate reductase-like"/>
    <property type="match status" value="1"/>
</dbReference>
<dbReference type="GO" id="GO:0004799">
    <property type="term" value="F:thymidylate synthase activity"/>
    <property type="evidence" value="ECO:0007669"/>
    <property type="project" value="InterPro"/>
</dbReference>
<dbReference type="GO" id="GO:0032259">
    <property type="term" value="P:methylation"/>
    <property type="evidence" value="ECO:0007669"/>
    <property type="project" value="UniProtKB-KW"/>
</dbReference>
<dbReference type="InterPro" id="IPR001796">
    <property type="entry name" value="DHFR_dom"/>
</dbReference>
<dbReference type="EMBL" id="MK072134">
    <property type="protein sequence ID" value="AYV79146.1"/>
    <property type="molecule type" value="Genomic_DNA"/>
</dbReference>
<dbReference type="SUPFAM" id="SSF55831">
    <property type="entry name" value="Thymidylate synthase/dCMP hydroxymethylase"/>
    <property type="match status" value="1"/>
</dbReference>
<evidence type="ECO:0000259" key="5">
    <source>
        <dbReference type="PROSITE" id="PS51330"/>
    </source>
</evidence>
<keyword evidence="4" id="KW-0560">Oxidoreductase</keyword>
<dbReference type="PANTHER" id="PTHR11548">
    <property type="entry name" value="THYMIDYLATE SYNTHASE 1"/>
    <property type="match status" value="1"/>
</dbReference>
<evidence type="ECO:0000256" key="4">
    <source>
        <dbReference type="ARBA" id="ARBA00023002"/>
    </source>
</evidence>
<dbReference type="InterPro" id="IPR045097">
    <property type="entry name" value="Thymidate_synth/dCMP_Mease"/>
</dbReference>
<keyword evidence="1" id="KW-0489">Methyltransferase</keyword>
<dbReference type="InterPro" id="IPR000398">
    <property type="entry name" value="Thymidylate_synthase"/>
</dbReference>
<dbReference type="GO" id="GO:0006231">
    <property type="term" value="P:dTMP biosynthetic process"/>
    <property type="evidence" value="ECO:0007669"/>
    <property type="project" value="InterPro"/>
</dbReference>
<keyword evidence="3" id="KW-0521">NADP</keyword>
<accession>A0A3G4ZW78</accession>